<accession>A0A5B7F0Q5</accession>
<keyword evidence="2" id="KW-1185">Reference proteome</keyword>
<proteinExistence type="predicted"/>
<dbReference type="AlphaFoldDB" id="A0A5B7F0Q5"/>
<protein>
    <submittedName>
        <fullName evidence="1">Uncharacterized protein</fullName>
    </submittedName>
</protein>
<dbReference type="EMBL" id="VSRR010004210">
    <property type="protein sequence ID" value="MPC38916.1"/>
    <property type="molecule type" value="Genomic_DNA"/>
</dbReference>
<reference evidence="1 2" key="1">
    <citation type="submission" date="2019-05" db="EMBL/GenBank/DDBJ databases">
        <title>Another draft genome of Portunus trituberculatus and its Hox gene families provides insights of decapod evolution.</title>
        <authorList>
            <person name="Jeong J.-H."/>
            <person name="Song I."/>
            <person name="Kim S."/>
            <person name="Choi T."/>
            <person name="Kim D."/>
            <person name="Ryu S."/>
            <person name="Kim W."/>
        </authorList>
    </citation>
    <scope>NUCLEOTIDE SEQUENCE [LARGE SCALE GENOMIC DNA]</scope>
    <source>
        <tissue evidence="1">Muscle</tissue>
    </source>
</reference>
<evidence type="ECO:0000313" key="1">
    <source>
        <dbReference type="EMBL" id="MPC38916.1"/>
    </source>
</evidence>
<name>A0A5B7F0Q5_PORTR</name>
<sequence>MKVRMRSQVAVEEIMARKGKLAHDTEYKDIWIKRDMNLEEREKEKVLRSEAKKKNEKRTEIEKKNFYWRVLDMRLQKWYIKKEVLWLEVTVDDALGVEVVKCLYHTGCVEPGGLVIKVTSVPAIINDNIG</sequence>
<gene>
    <name evidence="1" type="ORF">E2C01_032434</name>
</gene>
<dbReference type="Proteomes" id="UP000324222">
    <property type="component" value="Unassembled WGS sequence"/>
</dbReference>
<organism evidence="1 2">
    <name type="scientific">Portunus trituberculatus</name>
    <name type="common">Swimming crab</name>
    <name type="synonym">Neptunus trituberculatus</name>
    <dbReference type="NCBI Taxonomy" id="210409"/>
    <lineage>
        <taxon>Eukaryota</taxon>
        <taxon>Metazoa</taxon>
        <taxon>Ecdysozoa</taxon>
        <taxon>Arthropoda</taxon>
        <taxon>Crustacea</taxon>
        <taxon>Multicrustacea</taxon>
        <taxon>Malacostraca</taxon>
        <taxon>Eumalacostraca</taxon>
        <taxon>Eucarida</taxon>
        <taxon>Decapoda</taxon>
        <taxon>Pleocyemata</taxon>
        <taxon>Brachyura</taxon>
        <taxon>Eubrachyura</taxon>
        <taxon>Portunoidea</taxon>
        <taxon>Portunidae</taxon>
        <taxon>Portuninae</taxon>
        <taxon>Portunus</taxon>
    </lineage>
</organism>
<comment type="caution">
    <text evidence="1">The sequence shown here is derived from an EMBL/GenBank/DDBJ whole genome shotgun (WGS) entry which is preliminary data.</text>
</comment>
<evidence type="ECO:0000313" key="2">
    <source>
        <dbReference type="Proteomes" id="UP000324222"/>
    </source>
</evidence>